<dbReference type="PANTHER" id="PTHR48146">
    <property type="entry name" value="K-STIMULATED PYROPHOSPHATE-ENERGIZED SODIUM PUMP PROTEIN"/>
    <property type="match status" value="1"/>
</dbReference>
<feature type="non-terminal residue" evidence="1">
    <location>
        <position position="274"/>
    </location>
</feature>
<feature type="non-terminal residue" evidence="1">
    <location>
        <position position="1"/>
    </location>
</feature>
<evidence type="ECO:0000313" key="2">
    <source>
        <dbReference type="Proteomes" id="UP000824469"/>
    </source>
</evidence>
<name>A0AA38GPL5_TAXCH</name>
<sequence>ALDSPTQRLDLLQELFTDVVLEVDLRAQAILFDQKEDTIKSAEDGMRRYPCFYEVLAEHYHQMPENGEPILRLIVQLWSQSFASQIFALLFYKWLFDLAPENLEGLLRYASAFVLGATNAFWIDVQSNTKRFYSLFHYTFEEVALVPSRLIKIPIQARRNLFMLLSRFLFFYEPADRLEILLNRFPSFPNAFLVGSPGDFFVVELTDQLQKLKVEPVLLNYLKSMRVLLGKELRMTTSTRLKSCLYSFTSPGGPMYPTRAVRHAAWEALDLLFP</sequence>
<gene>
    <name evidence="1" type="ORF">KI387_007442</name>
</gene>
<protein>
    <submittedName>
        <fullName evidence="1">Uncharacterized protein</fullName>
    </submittedName>
</protein>
<keyword evidence="2" id="KW-1185">Reference proteome</keyword>
<accession>A0AA38GPL5</accession>
<comment type="caution">
    <text evidence="1">The sequence shown here is derived from an EMBL/GenBank/DDBJ whole genome shotgun (WGS) entry which is preliminary data.</text>
</comment>
<reference evidence="1 2" key="1">
    <citation type="journal article" date="2021" name="Nat. Plants">
        <title>The Taxus genome provides insights into paclitaxel biosynthesis.</title>
        <authorList>
            <person name="Xiong X."/>
            <person name="Gou J."/>
            <person name="Liao Q."/>
            <person name="Li Y."/>
            <person name="Zhou Q."/>
            <person name="Bi G."/>
            <person name="Li C."/>
            <person name="Du R."/>
            <person name="Wang X."/>
            <person name="Sun T."/>
            <person name="Guo L."/>
            <person name="Liang H."/>
            <person name="Lu P."/>
            <person name="Wu Y."/>
            <person name="Zhang Z."/>
            <person name="Ro D.K."/>
            <person name="Shang Y."/>
            <person name="Huang S."/>
            <person name="Yan J."/>
        </authorList>
    </citation>
    <scope>NUCLEOTIDE SEQUENCE [LARGE SCALE GENOMIC DNA]</scope>
    <source>
        <strain evidence="1">Ta-2019</strain>
    </source>
</reference>
<dbReference type="OMA" id="WNFIKSC"/>
<dbReference type="PANTHER" id="PTHR48146:SF2">
    <property type="entry name" value="K-STIMULATED PYROPHOSPHATE-ENERGIZED SODIUM PUMP PROTEIN"/>
    <property type="match status" value="1"/>
</dbReference>
<dbReference type="AlphaFoldDB" id="A0AA38GPL5"/>
<dbReference type="EMBL" id="JAHRHJ020000002">
    <property type="protein sequence ID" value="KAH9327264.1"/>
    <property type="molecule type" value="Genomic_DNA"/>
</dbReference>
<proteinExistence type="predicted"/>
<organism evidence="1 2">
    <name type="scientific">Taxus chinensis</name>
    <name type="common">Chinese yew</name>
    <name type="synonym">Taxus wallichiana var. chinensis</name>
    <dbReference type="NCBI Taxonomy" id="29808"/>
    <lineage>
        <taxon>Eukaryota</taxon>
        <taxon>Viridiplantae</taxon>
        <taxon>Streptophyta</taxon>
        <taxon>Embryophyta</taxon>
        <taxon>Tracheophyta</taxon>
        <taxon>Spermatophyta</taxon>
        <taxon>Pinopsida</taxon>
        <taxon>Pinidae</taxon>
        <taxon>Conifers II</taxon>
        <taxon>Cupressales</taxon>
        <taxon>Taxaceae</taxon>
        <taxon>Taxus</taxon>
    </lineage>
</organism>
<evidence type="ECO:0000313" key="1">
    <source>
        <dbReference type="EMBL" id="KAH9327264.1"/>
    </source>
</evidence>
<dbReference type="Proteomes" id="UP000824469">
    <property type="component" value="Unassembled WGS sequence"/>
</dbReference>